<evidence type="ECO:0008006" key="4">
    <source>
        <dbReference type="Google" id="ProtNLM"/>
    </source>
</evidence>
<organism evidence="2 3">
    <name type="scientific">Reichenbachiella carrageenanivorans</name>
    <dbReference type="NCBI Taxonomy" id="2979869"/>
    <lineage>
        <taxon>Bacteria</taxon>
        <taxon>Pseudomonadati</taxon>
        <taxon>Bacteroidota</taxon>
        <taxon>Cytophagia</taxon>
        <taxon>Cytophagales</taxon>
        <taxon>Reichenbachiellaceae</taxon>
        <taxon>Reichenbachiella</taxon>
    </lineage>
</organism>
<keyword evidence="1" id="KW-0732">Signal</keyword>
<feature type="signal peptide" evidence="1">
    <location>
        <begin position="1"/>
        <end position="19"/>
    </location>
</feature>
<dbReference type="Proteomes" id="UP001062165">
    <property type="component" value="Chromosome"/>
</dbReference>
<sequence>MKVLMVSLALLFVVLSTHAQVGKAFPLVEGENLNYTEVNLPEDTEGKYTLVAVAFSRVSEQDLMAWSDPIYNHFIRKPDEGQLFAFEYELDVYFLPLITGAKKLGYKSVMNEMQTTVDSLLHQHVLFYEGKSKHYRQPLYYKGEDVPYFYVINPEGNIVYATRGKYNSEVFQKIINAVEPAIK</sequence>
<evidence type="ECO:0000256" key="1">
    <source>
        <dbReference type="SAM" id="SignalP"/>
    </source>
</evidence>
<proteinExistence type="predicted"/>
<dbReference type="InterPro" id="IPR007849">
    <property type="entry name" value="ATP10"/>
</dbReference>
<evidence type="ECO:0000313" key="2">
    <source>
        <dbReference type="EMBL" id="UXX79124.1"/>
    </source>
</evidence>
<reference evidence="2" key="1">
    <citation type="submission" date="2022-10" db="EMBL/GenBank/DDBJ databases">
        <title>Comparative genomics and taxonomic characterization of three novel marine species of genus Reichenbachiella exhibiting antioxidant and polysaccharide degradation activities.</title>
        <authorList>
            <person name="Muhammad N."/>
            <person name="Lee Y.-J."/>
            <person name="Ko J."/>
            <person name="Kim S.-G."/>
        </authorList>
    </citation>
    <scope>NUCLEOTIDE SEQUENCE</scope>
    <source>
        <strain evidence="2">Wsw4-B4</strain>
    </source>
</reference>
<dbReference type="EMBL" id="CP106735">
    <property type="protein sequence ID" value="UXX79124.1"/>
    <property type="molecule type" value="Genomic_DNA"/>
</dbReference>
<evidence type="ECO:0000313" key="3">
    <source>
        <dbReference type="Proteomes" id="UP001062165"/>
    </source>
</evidence>
<dbReference type="Pfam" id="PF05176">
    <property type="entry name" value="ATP-synt_10"/>
    <property type="match status" value="1"/>
</dbReference>
<accession>A0ABY6CYX5</accession>
<feature type="chain" id="PRO_5046958609" description="ATP10 protein" evidence="1">
    <location>
        <begin position="20"/>
        <end position="183"/>
    </location>
</feature>
<keyword evidence="3" id="KW-1185">Reference proteome</keyword>
<dbReference type="PANTHER" id="PTHR28106:SF1">
    <property type="entry name" value="MITOCHONDRIAL ATPASE COMPLEX SUBUNIT ATP10"/>
    <property type="match status" value="1"/>
</dbReference>
<dbReference type="RefSeq" id="WP_263050867.1">
    <property type="nucleotide sequence ID" value="NZ_CP106735.1"/>
</dbReference>
<protein>
    <recommendedName>
        <fullName evidence="4">ATP10 protein</fullName>
    </recommendedName>
</protein>
<gene>
    <name evidence="2" type="ORF">N7E81_17360</name>
</gene>
<dbReference type="PANTHER" id="PTHR28106">
    <property type="entry name" value="MITOCHONDRIAL ATPASE COMPLEX SUBUNIT ATP10"/>
    <property type="match status" value="1"/>
</dbReference>
<name>A0ABY6CYX5_9BACT</name>